<accession>A0AAW0YJ54</accession>
<feature type="transmembrane region" description="Helical" evidence="10">
    <location>
        <begin position="329"/>
        <end position="348"/>
    </location>
</feature>
<feature type="compositionally biased region" description="Basic and acidic residues" evidence="9">
    <location>
        <begin position="18"/>
        <end position="41"/>
    </location>
</feature>
<dbReference type="GO" id="GO:0010106">
    <property type="term" value="P:cellular response to iron ion starvation"/>
    <property type="evidence" value="ECO:0007669"/>
    <property type="project" value="UniProtKB-ARBA"/>
</dbReference>
<keyword evidence="4" id="KW-0410">Iron transport</keyword>
<feature type="transmembrane region" description="Helical" evidence="10">
    <location>
        <begin position="87"/>
        <end position="105"/>
    </location>
</feature>
<dbReference type="PANTHER" id="PTHR23501">
    <property type="entry name" value="MAJOR FACILITATOR SUPERFAMILY"/>
    <property type="match status" value="1"/>
</dbReference>
<feature type="transmembrane region" description="Helical" evidence="10">
    <location>
        <begin position="403"/>
        <end position="426"/>
    </location>
</feature>
<proteinExistence type="inferred from homology"/>
<evidence type="ECO:0000256" key="1">
    <source>
        <dbReference type="ARBA" id="ARBA00004141"/>
    </source>
</evidence>
<dbReference type="InterPro" id="IPR011701">
    <property type="entry name" value="MFS"/>
</dbReference>
<name>A0AAW0YJ54_9TREE</name>
<dbReference type="RefSeq" id="XP_066801723.1">
    <property type="nucleotide sequence ID" value="XM_066948264.1"/>
</dbReference>
<keyword evidence="8 10" id="KW-0472">Membrane</keyword>
<gene>
    <name evidence="12" type="ORF">IAR55_005171</name>
</gene>
<protein>
    <recommendedName>
        <fullName evidence="11">Major facilitator superfamily (MFS) profile domain-containing protein</fullName>
    </recommendedName>
</protein>
<organism evidence="12 13">
    <name type="scientific">Kwoniella newhampshirensis</name>
    <dbReference type="NCBI Taxonomy" id="1651941"/>
    <lineage>
        <taxon>Eukaryota</taxon>
        <taxon>Fungi</taxon>
        <taxon>Dikarya</taxon>
        <taxon>Basidiomycota</taxon>
        <taxon>Agaricomycotina</taxon>
        <taxon>Tremellomycetes</taxon>
        <taxon>Tremellales</taxon>
        <taxon>Cryptococcaceae</taxon>
        <taxon>Kwoniella</taxon>
    </lineage>
</organism>
<keyword evidence="3" id="KW-0813">Transport</keyword>
<feature type="compositionally biased region" description="Polar residues" evidence="9">
    <location>
        <begin position="43"/>
        <end position="61"/>
    </location>
</feature>
<dbReference type="FunFam" id="1.20.1250.20:FF:000284">
    <property type="entry name" value="Siderophore iron transporter mirB"/>
    <property type="match status" value="1"/>
</dbReference>
<feature type="transmembrane region" description="Helical" evidence="10">
    <location>
        <begin position="155"/>
        <end position="174"/>
    </location>
</feature>
<dbReference type="GO" id="GO:0005886">
    <property type="term" value="C:plasma membrane"/>
    <property type="evidence" value="ECO:0007669"/>
    <property type="project" value="TreeGrafter"/>
</dbReference>
<feature type="transmembrane region" description="Helical" evidence="10">
    <location>
        <begin position="186"/>
        <end position="202"/>
    </location>
</feature>
<dbReference type="EMBL" id="JBCAWK010000009">
    <property type="protein sequence ID" value="KAK8849835.1"/>
    <property type="molecule type" value="Genomic_DNA"/>
</dbReference>
<evidence type="ECO:0000313" key="12">
    <source>
        <dbReference type="EMBL" id="KAK8849835.1"/>
    </source>
</evidence>
<dbReference type="PROSITE" id="PS50850">
    <property type="entry name" value="MFS"/>
    <property type="match status" value="1"/>
</dbReference>
<evidence type="ECO:0000256" key="3">
    <source>
        <dbReference type="ARBA" id="ARBA00022448"/>
    </source>
</evidence>
<dbReference type="KEGG" id="kne:92182429"/>
<sequence length="608" mass="66466">MSHQELGYSDSPAIGRTAFDEEGKVGSGVDDRDAKSSDLKDGISTQPELGENTSHSGTGNRPEQMIDENAQAGVQNAEALTLTWTKTSLTIAYLFMFLLYFVNAFQSSITSNLTAFVVSGFESHSLIPVISIVSSVMSAAAYMPIAKILNLWDRSIGFAVMASIATIGLILSAVCTNIETYCASQVFYSVGFTGMIFCIDVITADTSSLRDRGLAYAFTSSPYIITAFAGSKASEGFYENNWRWAFGTFSIVLPVVALPLFVLLQYNMRLAKKRGLLVKRKSDRTPWQSLVHYTLEFDVLGVFLIAGGLVLFLLPFSIAASAADQWRSAHIIAMLVIGFILLVTFGFVERYLSPRPFLPYNLLTSRTVLGACLCDFVYQIAYYCWNSYFSSFLMVNYGVSISVAGYISSIFDVVSGIWLLVVGLLIKKTGYFRWLFIAAIPLYMLGVGLMIYFRKPHMNLGYIIMCQIFMAFGGATMIICQQVSVLAASSHNDAAAVLALLGLFGNAGGAVGNSISGAIWTHTLPGALQRLLPAESLADWETIYDSLDVQLSYPIGDPTREAIMWAYAEAQSRMLIAGTAIMALALGFVFLIRNIKVSEIEQVKGVLF</sequence>
<feature type="transmembrane region" description="Helical" evidence="10">
    <location>
        <begin position="574"/>
        <end position="592"/>
    </location>
</feature>
<evidence type="ECO:0000256" key="9">
    <source>
        <dbReference type="SAM" id="MobiDB-lite"/>
    </source>
</evidence>
<evidence type="ECO:0000256" key="10">
    <source>
        <dbReference type="SAM" id="Phobius"/>
    </source>
</evidence>
<dbReference type="Proteomes" id="UP001388673">
    <property type="component" value="Unassembled WGS sequence"/>
</dbReference>
<comment type="similarity">
    <text evidence="2">Belongs to the major facilitator superfamily.</text>
</comment>
<dbReference type="Gene3D" id="1.20.1250.20">
    <property type="entry name" value="MFS general substrate transporter like domains"/>
    <property type="match status" value="2"/>
</dbReference>
<keyword evidence="7" id="KW-0408">Iron</keyword>
<comment type="subcellular location">
    <subcellularLocation>
        <location evidence="1">Membrane</location>
        <topology evidence="1">Multi-pass membrane protein</topology>
    </subcellularLocation>
</comment>
<keyword evidence="13" id="KW-1185">Reference proteome</keyword>
<dbReference type="GO" id="GO:0006826">
    <property type="term" value="P:iron ion transport"/>
    <property type="evidence" value="ECO:0007669"/>
    <property type="project" value="UniProtKB-KW"/>
</dbReference>
<keyword evidence="5 10" id="KW-0812">Transmembrane</keyword>
<evidence type="ECO:0000256" key="4">
    <source>
        <dbReference type="ARBA" id="ARBA00022496"/>
    </source>
</evidence>
<evidence type="ECO:0000313" key="13">
    <source>
        <dbReference type="Proteomes" id="UP001388673"/>
    </source>
</evidence>
<dbReference type="InterPro" id="IPR020846">
    <property type="entry name" value="MFS_dom"/>
</dbReference>
<feature type="transmembrane region" description="Helical" evidence="10">
    <location>
        <begin position="459"/>
        <end position="483"/>
    </location>
</feature>
<keyword evidence="4" id="KW-0406">Ion transport</keyword>
<feature type="region of interest" description="Disordered" evidence="9">
    <location>
        <begin position="1"/>
        <end position="63"/>
    </location>
</feature>
<dbReference type="GeneID" id="92182429"/>
<dbReference type="FunFam" id="1.20.1250.20:FF:000302">
    <property type="entry name" value="MFS siderochrome iron transporter MirB"/>
    <property type="match status" value="1"/>
</dbReference>
<evidence type="ECO:0000259" key="11">
    <source>
        <dbReference type="PROSITE" id="PS50850"/>
    </source>
</evidence>
<feature type="transmembrane region" description="Helical" evidence="10">
    <location>
        <begin position="495"/>
        <end position="520"/>
    </location>
</feature>
<feature type="transmembrane region" description="Helical" evidence="10">
    <location>
        <begin position="242"/>
        <end position="264"/>
    </location>
</feature>
<feature type="domain" description="Major facilitator superfamily (MFS) profile" evidence="11">
    <location>
        <begin position="92"/>
        <end position="595"/>
    </location>
</feature>
<comment type="caution">
    <text evidence="12">The sequence shown here is derived from an EMBL/GenBank/DDBJ whole genome shotgun (WGS) entry which is preliminary data.</text>
</comment>
<reference evidence="12 13" key="1">
    <citation type="journal article" date="2024" name="bioRxiv">
        <title>Comparative genomics of Cryptococcus and Kwoniella reveals pathogenesis evolution and contrasting karyotype dynamics via intercentromeric recombination or chromosome fusion.</title>
        <authorList>
            <person name="Coelho M.A."/>
            <person name="David-Palma M."/>
            <person name="Shea T."/>
            <person name="Bowers K."/>
            <person name="McGinley-Smith S."/>
            <person name="Mohammad A.W."/>
            <person name="Gnirke A."/>
            <person name="Yurkov A.M."/>
            <person name="Nowrousian M."/>
            <person name="Sun S."/>
            <person name="Cuomo C.A."/>
            <person name="Heitman J."/>
        </authorList>
    </citation>
    <scope>NUCLEOTIDE SEQUENCE [LARGE SCALE GENOMIC DNA]</scope>
    <source>
        <strain evidence="12 13">CBS 13917</strain>
    </source>
</reference>
<feature type="transmembrane region" description="Helical" evidence="10">
    <location>
        <begin position="360"/>
        <end position="383"/>
    </location>
</feature>
<dbReference type="GO" id="GO:0022857">
    <property type="term" value="F:transmembrane transporter activity"/>
    <property type="evidence" value="ECO:0007669"/>
    <property type="project" value="InterPro"/>
</dbReference>
<feature type="transmembrane region" description="Helical" evidence="10">
    <location>
        <begin position="125"/>
        <end position="143"/>
    </location>
</feature>
<dbReference type="AlphaFoldDB" id="A0AAW0YJ54"/>
<evidence type="ECO:0000256" key="8">
    <source>
        <dbReference type="ARBA" id="ARBA00023136"/>
    </source>
</evidence>
<evidence type="ECO:0000256" key="6">
    <source>
        <dbReference type="ARBA" id="ARBA00022989"/>
    </source>
</evidence>
<dbReference type="PANTHER" id="PTHR23501:SF55">
    <property type="entry name" value="SIDEROPHORE IRON TRANSPORTER, PUTATIVE (AFU_ORTHOLOGUE AFUA_3G03440)-RELATED"/>
    <property type="match status" value="1"/>
</dbReference>
<feature type="transmembrane region" description="Helical" evidence="10">
    <location>
        <begin position="299"/>
        <end position="323"/>
    </location>
</feature>
<dbReference type="Pfam" id="PF07690">
    <property type="entry name" value="MFS_1"/>
    <property type="match status" value="1"/>
</dbReference>
<keyword evidence="6 10" id="KW-1133">Transmembrane helix</keyword>
<evidence type="ECO:0000256" key="7">
    <source>
        <dbReference type="ARBA" id="ARBA00023004"/>
    </source>
</evidence>
<dbReference type="SUPFAM" id="SSF103473">
    <property type="entry name" value="MFS general substrate transporter"/>
    <property type="match status" value="1"/>
</dbReference>
<feature type="transmembrane region" description="Helical" evidence="10">
    <location>
        <begin position="433"/>
        <end position="453"/>
    </location>
</feature>
<evidence type="ECO:0000256" key="2">
    <source>
        <dbReference type="ARBA" id="ARBA00008335"/>
    </source>
</evidence>
<dbReference type="InterPro" id="IPR036259">
    <property type="entry name" value="MFS_trans_sf"/>
</dbReference>
<evidence type="ECO:0000256" key="5">
    <source>
        <dbReference type="ARBA" id="ARBA00022692"/>
    </source>
</evidence>